<dbReference type="Proteomes" id="UP001527052">
    <property type="component" value="Unassembled WGS sequence"/>
</dbReference>
<evidence type="ECO:0000313" key="2">
    <source>
        <dbReference type="Proteomes" id="UP001527052"/>
    </source>
</evidence>
<name>A0ABT4EMD2_9BACI</name>
<accession>A0ABT4EMD2</accession>
<reference evidence="1 2" key="1">
    <citation type="submission" date="2022-05" db="EMBL/GenBank/DDBJ databases">
        <title>Genome Sequencing of Bee-Associated Microbes.</title>
        <authorList>
            <person name="Dunlap C."/>
        </authorList>
    </citation>
    <scope>NUCLEOTIDE SEQUENCE [LARGE SCALE GENOMIC DNA]</scope>
    <source>
        <strain evidence="1 2">NRRL BD-083</strain>
    </source>
</reference>
<proteinExistence type="predicted"/>
<keyword evidence="2" id="KW-1185">Reference proteome</keyword>
<gene>
    <name evidence="1" type="ORF">M5W82_07525</name>
</gene>
<dbReference type="EMBL" id="JAMDLZ010000012">
    <property type="protein sequence ID" value="MCY9546802.1"/>
    <property type="molecule type" value="Genomic_DNA"/>
</dbReference>
<comment type="caution">
    <text evidence="1">The sequence shown here is derived from an EMBL/GenBank/DDBJ whole genome shotgun (WGS) entry which is preliminary data.</text>
</comment>
<organism evidence="1 2">
    <name type="scientific">Lysinibacillus xylanilyticus</name>
    <dbReference type="NCBI Taxonomy" id="582475"/>
    <lineage>
        <taxon>Bacteria</taxon>
        <taxon>Bacillati</taxon>
        <taxon>Bacillota</taxon>
        <taxon>Bacilli</taxon>
        <taxon>Bacillales</taxon>
        <taxon>Bacillaceae</taxon>
        <taxon>Lysinibacillus</taxon>
    </lineage>
</organism>
<protein>
    <submittedName>
        <fullName evidence="1">Uncharacterized protein</fullName>
    </submittedName>
</protein>
<sequence length="197" mass="22121">MTVSKFYTLEELLPIIDESARSYCESVADTYIAGIEHNNELFPMITLDTPAEADAYCAELDRTLEYHFKPVPNTEFDDEEAELLAGFTFVPNKGMSKIYVGKRNRLYLKGDVLSQLGIKPRSRVLIAFNPAEKAFAIVKPSAPSLSEEMRAAGYFVSNRKDVTAAKLFNQFKLDKYEGQTFYADTASLSGNVVIFKQ</sequence>
<evidence type="ECO:0000313" key="1">
    <source>
        <dbReference type="EMBL" id="MCY9546802.1"/>
    </source>
</evidence>
<dbReference type="RefSeq" id="WP_268636989.1">
    <property type="nucleotide sequence ID" value="NZ_JAMDLZ010000012.1"/>
</dbReference>